<reference evidence="1 2" key="1">
    <citation type="submission" date="2020-06" db="EMBL/GenBank/DDBJ databases">
        <title>Complete genome sequence of Klebsiella pneumoniae phage KpV2883.</title>
        <authorList>
            <person name="Denisenko E."/>
            <person name="Kislichkina A."/>
            <person name="Verevkin V."/>
            <person name="Krasilnikova V."/>
            <person name="Volozhantsev N."/>
        </authorList>
    </citation>
    <scope>NUCLEOTIDE SEQUENCE [LARGE SCALE GENOMIC DNA]</scope>
</reference>
<organism evidence="1 2">
    <name type="scientific">Klebsiella virus KpV2883</name>
    <dbReference type="NCBI Taxonomy" id="2759465"/>
    <lineage>
        <taxon>Viruses</taxon>
        <taxon>Duplodnaviria</taxon>
        <taxon>Heunggongvirae</taxon>
        <taxon>Uroviricota</taxon>
        <taxon>Caudoviricetes</taxon>
        <taxon>Autographivirales</taxon>
        <taxon>Autoscriptoviridae</taxon>
        <taxon>Slopekvirinae</taxon>
        <taxon>Drulisvirus</taxon>
        <taxon>Drulisvirus KpV2883</taxon>
    </lineage>
</organism>
<proteinExistence type="predicted"/>
<keyword evidence="2" id="KW-1185">Reference proteome</keyword>
<evidence type="ECO:0000313" key="1">
    <source>
        <dbReference type="EMBL" id="QMP82045.1"/>
    </source>
</evidence>
<protein>
    <submittedName>
        <fullName evidence="1">Uncharacterized protein</fullName>
    </submittedName>
</protein>
<accession>A0A7D7FL52</accession>
<name>A0A7D7FL52_9CAUD</name>
<gene>
    <name evidence="1" type="ORF">kpv2883_001</name>
</gene>
<dbReference type="Proteomes" id="UP000515225">
    <property type="component" value="Segment"/>
</dbReference>
<dbReference type="EMBL" id="MT682065">
    <property type="protein sequence ID" value="QMP82045.1"/>
    <property type="molecule type" value="Genomic_DNA"/>
</dbReference>
<sequence>MPCMTDRREGSITYIDTGSLRALTLRTGTAFTSMQY</sequence>
<evidence type="ECO:0000313" key="2">
    <source>
        <dbReference type="Proteomes" id="UP000515225"/>
    </source>
</evidence>